<dbReference type="WBParaSite" id="nRc.2.0.1.t09833-RA">
    <property type="protein sequence ID" value="nRc.2.0.1.t09833-RA"/>
    <property type="gene ID" value="nRc.2.0.1.g09833"/>
</dbReference>
<evidence type="ECO:0000313" key="4">
    <source>
        <dbReference type="WBParaSite" id="nRc.2.0.1.t09833-RA"/>
    </source>
</evidence>
<keyword evidence="3" id="KW-1185">Reference proteome</keyword>
<proteinExistence type="predicted"/>
<reference evidence="4" key="1">
    <citation type="submission" date="2022-11" db="UniProtKB">
        <authorList>
            <consortium name="WormBaseParasite"/>
        </authorList>
    </citation>
    <scope>IDENTIFICATION</scope>
</reference>
<sequence length="108" mass="12733">MTTRVHQPQMEFKEEVATAWGEMLTDIPKENTTNKLPLLFFWLHIFLLVSIPVHLLCFPARETFPYNSTHYICFVYVRSQRPTRAKGQRPRTQLADGKLYKTHQGIQK</sequence>
<dbReference type="Proteomes" id="UP000887565">
    <property type="component" value="Unplaced"/>
</dbReference>
<keyword evidence="2" id="KW-0812">Transmembrane</keyword>
<accession>A0A915I6R7</accession>
<organism evidence="3 4">
    <name type="scientific">Romanomermis culicivorax</name>
    <name type="common">Nematode worm</name>
    <dbReference type="NCBI Taxonomy" id="13658"/>
    <lineage>
        <taxon>Eukaryota</taxon>
        <taxon>Metazoa</taxon>
        <taxon>Ecdysozoa</taxon>
        <taxon>Nematoda</taxon>
        <taxon>Enoplea</taxon>
        <taxon>Dorylaimia</taxon>
        <taxon>Mermithida</taxon>
        <taxon>Mermithoidea</taxon>
        <taxon>Mermithidae</taxon>
        <taxon>Romanomermis</taxon>
    </lineage>
</organism>
<feature type="transmembrane region" description="Helical" evidence="2">
    <location>
        <begin position="39"/>
        <end position="58"/>
    </location>
</feature>
<dbReference type="AlphaFoldDB" id="A0A915I6R7"/>
<evidence type="ECO:0000256" key="2">
    <source>
        <dbReference type="SAM" id="Phobius"/>
    </source>
</evidence>
<keyword evidence="2" id="KW-0472">Membrane</keyword>
<evidence type="ECO:0000256" key="1">
    <source>
        <dbReference type="SAM" id="MobiDB-lite"/>
    </source>
</evidence>
<name>A0A915I6R7_ROMCU</name>
<feature type="region of interest" description="Disordered" evidence="1">
    <location>
        <begin position="84"/>
        <end position="108"/>
    </location>
</feature>
<evidence type="ECO:0000313" key="3">
    <source>
        <dbReference type="Proteomes" id="UP000887565"/>
    </source>
</evidence>
<protein>
    <submittedName>
        <fullName evidence="4">Uncharacterized protein</fullName>
    </submittedName>
</protein>
<keyword evidence="2" id="KW-1133">Transmembrane helix</keyword>